<dbReference type="OrthoDB" id="2378324at2759"/>
<name>A0A9P4N1V4_9PLEO</name>
<evidence type="ECO:0000259" key="1">
    <source>
        <dbReference type="Pfam" id="PF01966"/>
    </source>
</evidence>
<proteinExistence type="predicted"/>
<evidence type="ECO:0000313" key="2">
    <source>
        <dbReference type="EMBL" id="KAF2266505.1"/>
    </source>
</evidence>
<reference evidence="3" key="1">
    <citation type="journal article" date="2020" name="Stud. Mycol.">
        <title>101 Dothideomycetes genomes: A test case for predicting lifestyles and emergence of pathogens.</title>
        <authorList>
            <person name="Haridas S."/>
            <person name="Albert R."/>
            <person name="Binder M."/>
            <person name="Bloem J."/>
            <person name="LaButti K."/>
            <person name="Salamov A."/>
            <person name="Andreopoulos B."/>
            <person name="Baker S."/>
            <person name="Barry K."/>
            <person name="Bills G."/>
            <person name="Bluhm B."/>
            <person name="Cannon C."/>
            <person name="Castanera R."/>
            <person name="Culley D."/>
            <person name="Daum C."/>
            <person name="Ezra D."/>
            <person name="Gonzalez J."/>
            <person name="Henrissat B."/>
            <person name="Kuo A."/>
            <person name="Liang C."/>
            <person name="Lipzen A."/>
            <person name="Lutzoni F."/>
            <person name="Magnuson J."/>
            <person name="Mondo S."/>
            <person name="Nolan M."/>
            <person name="Ohm R."/>
            <person name="Pangilinan J."/>
            <person name="Park H.-J."/>
            <person name="Ramirez L."/>
            <person name="Alfaro M."/>
            <person name="Sun H."/>
            <person name="Tritt A."/>
            <person name="Yoshinaga Y."/>
            <person name="Zwiers L.-H."/>
            <person name="Turgeon B."/>
            <person name="Goodwin S."/>
            <person name="Spatafora J."/>
            <person name="Crous P."/>
            <person name="Grigoriev I."/>
        </authorList>
    </citation>
    <scope>NUCLEOTIDE SEQUENCE [LARGE SCALE GENOMIC DNA]</scope>
    <source>
        <strain evidence="3">CBS 304.66</strain>
    </source>
</reference>
<keyword evidence="3" id="KW-1185">Reference proteome</keyword>
<protein>
    <recommendedName>
        <fullName evidence="1">HD domain-containing protein</fullName>
    </recommendedName>
</protein>
<dbReference type="EMBL" id="ML986598">
    <property type="protein sequence ID" value="KAF2266505.1"/>
    <property type="molecule type" value="Genomic_DNA"/>
</dbReference>
<dbReference type="Gene3D" id="1.10.3210.10">
    <property type="entry name" value="Hypothetical protein af1432"/>
    <property type="match status" value="1"/>
</dbReference>
<dbReference type="PANTHER" id="PTHR35569:SF1">
    <property type="entry name" value="CYANAMIDE HYDRATASE DDI2-RELATED"/>
    <property type="match status" value="1"/>
</dbReference>
<feature type="domain" description="HD" evidence="1">
    <location>
        <begin position="37"/>
        <end position="134"/>
    </location>
</feature>
<dbReference type="PANTHER" id="PTHR35569">
    <property type="entry name" value="CYANAMIDE HYDRATASE DDI2-RELATED"/>
    <property type="match status" value="1"/>
</dbReference>
<evidence type="ECO:0000313" key="3">
    <source>
        <dbReference type="Proteomes" id="UP000800093"/>
    </source>
</evidence>
<sequence>MALQRGTRVLAGVTVPDTPLINKALAYAREYMDDQGYKHVVRSWLTGQAIIAHLPSSAQQSIDVELFAISTILHDLGWSTSPDVTSADKCFEVDGANAARDFIIREAPASEWDKHRIQLLWDAIALHTNPLIAAHKEQEVLLAHAGISTELLGIEVNQKMLGKDLIGITPDEFNGIVKEFPKDGLKGYIIDVMCGLCKRKPETTYMSFVGGFGEKYLEGYSCKGKQVVDLMEAFLSD</sequence>
<accession>A0A9P4N1V4</accession>
<comment type="caution">
    <text evidence="2">The sequence shown here is derived from an EMBL/GenBank/DDBJ whole genome shotgun (WGS) entry which is preliminary data.</text>
</comment>
<dbReference type="AlphaFoldDB" id="A0A9P4N1V4"/>
<dbReference type="SUPFAM" id="SSF109604">
    <property type="entry name" value="HD-domain/PDEase-like"/>
    <property type="match status" value="1"/>
</dbReference>
<organism evidence="2 3">
    <name type="scientific">Lojkania enalia</name>
    <dbReference type="NCBI Taxonomy" id="147567"/>
    <lineage>
        <taxon>Eukaryota</taxon>
        <taxon>Fungi</taxon>
        <taxon>Dikarya</taxon>
        <taxon>Ascomycota</taxon>
        <taxon>Pezizomycotina</taxon>
        <taxon>Dothideomycetes</taxon>
        <taxon>Pleosporomycetidae</taxon>
        <taxon>Pleosporales</taxon>
        <taxon>Pleosporales incertae sedis</taxon>
        <taxon>Lojkania</taxon>
    </lineage>
</organism>
<dbReference type="Pfam" id="PF01966">
    <property type="entry name" value="HD"/>
    <property type="match status" value="1"/>
</dbReference>
<gene>
    <name evidence="2" type="ORF">CC78DRAFT_513611</name>
</gene>
<dbReference type="Proteomes" id="UP000800093">
    <property type="component" value="Unassembled WGS sequence"/>
</dbReference>
<dbReference type="InterPro" id="IPR006674">
    <property type="entry name" value="HD_domain"/>
</dbReference>